<proteinExistence type="predicted"/>
<accession>A0A3N4L4L0</accession>
<organism evidence="1 2">
    <name type="scientific">Terfezia boudieri ATCC MYA-4762</name>
    <dbReference type="NCBI Taxonomy" id="1051890"/>
    <lineage>
        <taxon>Eukaryota</taxon>
        <taxon>Fungi</taxon>
        <taxon>Dikarya</taxon>
        <taxon>Ascomycota</taxon>
        <taxon>Pezizomycotina</taxon>
        <taxon>Pezizomycetes</taxon>
        <taxon>Pezizales</taxon>
        <taxon>Pezizaceae</taxon>
        <taxon>Terfezia</taxon>
    </lineage>
</organism>
<reference evidence="1 2" key="1">
    <citation type="journal article" date="2018" name="Nat. Ecol. Evol.">
        <title>Pezizomycetes genomes reveal the molecular basis of ectomycorrhizal truffle lifestyle.</title>
        <authorList>
            <person name="Murat C."/>
            <person name="Payen T."/>
            <person name="Noel B."/>
            <person name="Kuo A."/>
            <person name="Morin E."/>
            <person name="Chen J."/>
            <person name="Kohler A."/>
            <person name="Krizsan K."/>
            <person name="Balestrini R."/>
            <person name="Da Silva C."/>
            <person name="Montanini B."/>
            <person name="Hainaut M."/>
            <person name="Levati E."/>
            <person name="Barry K.W."/>
            <person name="Belfiori B."/>
            <person name="Cichocki N."/>
            <person name="Clum A."/>
            <person name="Dockter R.B."/>
            <person name="Fauchery L."/>
            <person name="Guy J."/>
            <person name="Iotti M."/>
            <person name="Le Tacon F."/>
            <person name="Lindquist E.A."/>
            <person name="Lipzen A."/>
            <person name="Malagnac F."/>
            <person name="Mello A."/>
            <person name="Molinier V."/>
            <person name="Miyauchi S."/>
            <person name="Poulain J."/>
            <person name="Riccioni C."/>
            <person name="Rubini A."/>
            <person name="Sitrit Y."/>
            <person name="Splivallo R."/>
            <person name="Traeger S."/>
            <person name="Wang M."/>
            <person name="Zifcakova L."/>
            <person name="Wipf D."/>
            <person name="Zambonelli A."/>
            <person name="Paolocci F."/>
            <person name="Nowrousian M."/>
            <person name="Ottonello S."/>
            <person name="Baldrian P."/>
            <person name="Spatafora J.W."/>
            <person name="Henrissat B."/>
            <person name="Nagy L.G."/>
            <person name="Aury J.M."/>
            <person name="Wincker P."/>
            <person name="Grigoriev I.V."/>
            <person name="Bonfante P."/>
            <person name="Martin F.M."/>
        </authorList>
    </citation>
    <scope>NUCLEOTIDE SEQUENCE [LARGE SCALE GENOMIC DNA]</scope>
    <source>
        <strain evidence="1 2">ATCC MYA-4762</strain>
    </source>
</reference>
<dbReference type="OrthoDB" id="5428677at2759"/>
<dbReference type="Proteomes" id="UP000267821">
    <property type="component" value="Unassembled WGS sequence"/>
</dbReference>
<dbReference type="SUPFAM" id="SSF55608">
    <property type="entry name" value="Homing endonucleases"/>
    <property type="match status" value="1"/>
</dbReference>
<gene>
    <name evidence="1" type="ORF">L211DRAFT_895241</name>
</gene>
<dbReference type="EMBL" id="ML122038">
    <property type="protein sequence ID" value="RPB17844.1"/>
    <property type="molecule type" value="Genomic_DNA"/>
</dbReference>
<dbReference type="InParanoid" id="A0A3N4L4L0"/>
<evidence type="ECO:0000313" key="2">
    <source>
        <dbReference type="Proteomes" id="UP000267821"/>
    </source>
</evidence>
<dbReference type="InterPro" id="IPR027434">
    <property type="entry name" value="Homing_endonucl"/>
</dbReference>
<protein>
    <submittedName>
        <fullName evidence="1">Uncharacterized protein</fullName>
    </submittedName>
</protein>
<feature type="non-terminal residue" evidence="1">
    <location>
        <position position="1"/>
    </location>
</feature>
<keyword evidence="2" id="KW-1185">Reference proteome</keyword>
<sequence length="98" mass="10775">PFHWAASLGGKGEWLAPLRNIFYFIKIYASVGGGGTPCSNKGGFKIKSHERIGHDLDVISLIIGSLLGNTYLEKRVNNSFAGTRIIFVQTSDNVEYLM</sequence>
<dbReference type="AlphaFoldDB" id="A0A3N4L4L0"/>
<evidence type="ECO:0000313" key="1">
    <source>
        <dbReference type="EMBL" id="RPB17844.1"/>
    </source>
</evidence>
<name>A0A3N4L4L0_9PEZI</name>